<evidence type="ECO:0000313" key="1">
    <source>
        <dbReference type="EMBL" id="QHS78332.1"/>
    </source>
</evidence>
<dbReference type="AlphaFoldDB" id="A0A6C0AF42"/>
<sequence length="266" mass="32835">MEIELNLLEEPKYSYLKKSQFYRNLDSESEEKIFILHICPIDEQNINKFGQTLDFWNVDKLPICFFYLIWKKIKKYLISFEKVEKYLNSNIQSVKKATKDVIRIKFYIIFNKLLKKNSLIYIDQLFKRYEKFKNNSLTIFLIYCIKKENIEGFELIIRYEKIYFPEMYENGEINRFKELFNYCMRKGKYIFFKYLHERGVEFKNLYISSAIKKIENKEYQKCLKYFVDNVKNLSQWKREYFNRKLKETDPYFFGKGMNLLRIYESD</sequence>
<reference evidence="1" key="1">
    <citation type="journal article" date="2020" name="Nature">
        <title>Giant virus diversity and host interactions through global metagenomics.</title>
        <authorList>
            <person name="Schulz F."/>
            <person name="Roux S."/>
            <person name="Paez-Espino D."/>
            <person name="Jungbluth S."/>
            <person name="Walsh D.A."/>
            <person name="Denef V.J."/>
            <person name="McMahon K.D."/>
            <person name="Konstantinidis K.T."/>
            <person name="Eloe-Fadrosh E.A."/>
            <person name="Kyrpides N.C."/>
            <person name="Woyke T."/>
        </authorList>
    </citation>
    <scope>NUCLEOTIDE SEQUENCE</scope>
    <source>
        <strain evidence="1">GVMAG-S-1021933-23</strain>
    </source>
</reference>
<protein>
    <submittedName>
        <fullName evidence="1">Uncharacterized protein</fullName>
    </submittedName>
</protein>
<organism evidence="1">
    <name type="scientific">viral metagenome</name>
    <dbReference type="NCBI Taxonomy" id="1070528"/>
    <lineage>
        <taxon>unclassified sequences</taxon>
        <taxon>metagenomes</taxon>
        <taxon>organismal metagenomes</taxon>
    </lineage>
</organism>
<proteinExistence type="predicted"/>
<name>A0A6C0AF42_9ZZZZ</name>
<accession>A0A6C0AF42</accession>
<dbReference type="EMBL" id="MN740596">
    <property type="protein sequence ID" value="QHS78332.1"/>
    <property type="molecule type" value="Genomic_DNA"/>
</dbReference>